<dbReference type="CDD" id="cd00590">
    <property type="entry name" value="RRM_SF"/>
    <property type="match status" value="1"/>
</dbReference>
<keyword evidence="4" id="KW-1185">Reference proteome</keyword>
<reference evidence="3" key="1">
    <citation type="submission" date="2021-01" db="EMBL/GenBank/DDBJ databases">
        <title>Adiantum capillus-veneris genome.</title>
        <authorList>
            <person name="Fang Y."/>
            <person name="Liao Q."/>
        </authorList>
    </citation>
    <scope>NUCLEOTIDE SEQUENCE</scope>
    <source>
        <strain evidence="3">H3</strain>
        <tissue evidence="3">Leaf</tissue>
    </source>
</reference>
<dbReference type="AlphaFoldDB" id="A0A9D4Z5T5"/>
<dbReference type="InterPro" id="IPR043151">
    <property type="entry name" value="BAH_sf"/>
</dbReference>
<accession>A0A9D4Z5T5</accession>
<comment type="caution">
    <text evidence="3">The sequence shown here is derived from an EMBL/GenBank/DDBJ whole genome shotgun (WGS) entry which is preliminary data.</text>
</comment>
<dbReference type="EMBL" id="JABFUD020000021">
    <property type="protein sequence ID" value="KAI5063518.1"/>
    <property type="molecule type" value="Genomic_DNA"/>
</dbReference>
<dbReference type="Gene3D" id="2.30.30.490">
    <property type="match status" value="1"/>
</dbReference>
<gene>
    <name evidence="3" type="ORF">GOP47_0022065</name>
</gene>
<feature type="region of interest" description="Disordered" evidence="1">
    <location>
        <begin position="251"/>
        <end position="271"/>
    </location>
</feature>
<dbReference type="PROSITE" id="PS51038">
    <property type="entry name" value="BAH"/>
    <property type="match status" value="1"/>
</dbReference>
<proteinExistence type="predicted"/>
<sequence length="829" mass="92587">MPHRATTRHDEKLLKDSRERASGESIRRIEKEERAMRSDGLHILFSWLSQGTFPSGNDITNLGVSMSEEADIQWGTIQVSATKANIFYYSFFSEGVEYKLYDNVQVYNGPREPYIGKIIKLWEEKQSGMKKVLIRWFLRLRDLDSQMEGDPKELYLAFGKGIGVTNENDLEVICGKSKVLCTSKDVRNKQPSASDLKKADFFFSKIYNVDLQHLSPVQKVVDKLGCEAVYNKEEWVTETLKSNDEQIVQSKSLQVSNHETLSKQEPESTHYLKPMLKDVGRDKEQKPSRGSALKRKQVLNAEEVGNKKLKASASIVLSMAGALSMESRTQEKLKASASIVLSMAGALSMESRTQENATRSNEVIVNKNFKVDGQQVLSKAHLPACTPPQTEANMKKSCQLADTIKVDEQAAQSKLDFPPCDSLLITTKSVNVEKSSSFKTISAGEITSLEVDDALERPVSNSQISRQPAEIKGLSEDDQIAKEAIPTSSPVHDGLGRAVTGSSNPRQLVETDSLPKVDRSAVNLTSLDSSNSKAIISEVQRDPPKMADNSSGFVEAEKSLVKRSISNLKANREAEVSAKVTASMINSTLEEKNVQEKVNFSPLPESGNFVKDSDSKEVNLSVNSGSHIEMKSVPTNELVKEKRRIFKELPWEENLLQGLSFGKVLLLQNLDPSLTSADVREMLKHILQGVSDVRVIPQETICPYGQALAIFDSRLLADNALQEMEIKCLVLASNKRPVIATKFKEISNLMRFPGHLALDKLRLSRNLGADDYKKAVSTSHSSQPNTIEYEMAMEWRWLQEITETCQAELFEKQKKEIDEIRKSCNRKGF</sequence>
<dbReference type="FunFam" id="2.30.30.490:FF:000017">
    <property type="entry name" value="Bromo-adjacent homology (BAH) domain-containing protein"/>
    <property type="match status" value="1"/>
</dbReference>
<feature type="region of interest" description="Disordered" evidence="1">
    <location>
        <begin position="1"/>
        <end position="29"/>
    </location>
</feature>
<evidence type="ECO:0000259" key="2">
    <source>
        <dbReference type="PROSITE" id="PS51038"/>
    </source>
</evidence>
<feature type="compositionally biased region" description="Basic and acidic residues" evidence="1">
    <location>
        <begin position="7"/>
        <end position="29"/>
    </location>
</feature>
<dbReference type="PANTHER" id="PTHR47073">
    <property type="entry name" value="PROTEIN ANTI-SILENCING 1"/>
    <property type="match status" value="1"/>
</dbReference>
<evidence type="ECO:0000313" key="4">
    <source>
        <dbReference type="Proteomes" id="UP000886520"/>
    </source>
</evidence>
<name>A0A9D4Z5T5_ADICA</name>
<organism evidence="3 4">
    <name type="scientific">Adiantum capillus-veneris</name>
    <name type="common">Maidenhair fern</name>
    <dbReference type="NCBI Taxonomy" id="13818"/>
    <lineage>
        <taxon>Eukaryota</taxon>
        <taxon>Viridiplantae</taxon>
        <taxon>Streptophyta</taxon>
        <taxon>Embryophyta</taxon>
        <taxon>Tracheophyta</taxon>
        <taxon>Polypodiopsida</taxon>
        <taxon>Polypodiidae</taxon>
        <taxon>Polypodiales</taxon>
        <taxon>Pteridineae</taxon>
        <taxon>Pteridaceae</taxon>
        <taxon>Vittarioideae</taxon>
        <taxon>Adiantum</taxon>
    </lineage>
</organism>
<protein>
    <recommendedName>
        <fullName evidence="2">BAH domain-containing protein</fullName>
    </recommendedName>
</protein>
<evidence type="ECO:0000256" key="1">
    <source>
        <dbReference type="SAM" id="MobiDB-lite"/>
    </source>
</evidence>
<dbReference type="GO" id="GO:0003723">
    <property type="term" value="F:RNA binding"/>
    <property type="evidence" value="ECO:0007669"/>
    <property type="project" value="TreeGrafter"/>
</dbReference>
<dbReference type="Proteomes" id="UP000886520">
    <property type="component" value="Chromosome 21"/>
</dbReference>
<dbReference type="OrthoDB" id="1896853at2759"/>
<evidence type="ECO:0000313" key="3">
    <source>
        <dbReference type="EMBL" id="KAI5063518.1"/>
    </source>
</evidence>
<dbReference type="Pfam" id="PF01426">
    <property type="entry name" value="BAH"/>
    <property type="match status" value="1"/>
</dbReference>
<feature type="domain" description="BAH" evidence="2">
    <location>
        <begin position="96"/>
        <end position="218"/>
    </location>
</feature>
<dbReference type="PANTHER" id="PTHR47073:SF2">
    <property type="entry name" value="PROTEIN ANTI-SILENCING 1"/>
    <property type="match status" value="1"/>
</dbReference>
<feature type="compositionally biased region" description="Basic and acidic residues" evidence="1">
    <location>
        <begin position="260"/>
        <end position="271"/>
    </location>
</feature>
<dbReference type="InterPro" id="IPR001025">
    <property type="entry name" value="BAH_dom"/>
</dbReference>
<dbReference type="GO" id="GO:0003682">
    <property type="term" value="F:chromatin binding"/>
    <property type="evidence" value="ECO:0007669"/>
    <property type="project" value="InterPro"/>
</dbReference>